<dbReference type="AlphaFoldDB" id="A0AAU9MYH1"/>
<gene>
    <name evidence="4" type="ORF">LVIROSA_LOCUS18284</name>
</gene>
<dbReference type="InterPro" id="IPR035897">
    <property type="entry name" value="Toll_tir_struct_dom_sf"/>
</dbReference>
<dbReference type="PANTHER" id="PTHR32009:SF109">
    <property type="entry name" value="TOLL-INTERLEUKIN-RESISTANCE (TIR) DOMAIN FAMILY PROTEIN"/>
    <property type="match status" value="1"/>
</dbReference>
<dbReference type="EMBL" id="CAKMRJ010003334">
    <property type="protein sequence ID" value="CAH1431572.1"/>
    <property type="molecule type" value="Genomic_DNA"/>
</dbReference>
<keyword evidence="1" id="KW-0520">NAD</keyword>
<proteinExistence type="predicted"/>
<dbReference type="GO" id="GO:0007165">
    <property type="term" value="P:signal transduction"/>
    <property type="evidence" value="ECO:0007669"/>
    <property type="project" value="InterPro"/>
</dbReference>
<evidence type="ECO:0000256" key="2">
    <source>
        <dbReference type="SAM" id="MobiDB-lite"/>
    </source>
</evidence>
<protein>
    <recommendedName>
        <fullName evidence="3">TIR domain-containing protein</fullName>
    </recommendedName>
</protein>
<dbReference type="PROSITE" id="PS50104">
    <property type="entry name" value="TIR"/>
    <property type="match status" value="1"/>
</dbReference>
<feature type="compositionally biased region" description="Acidic residues" evidence="2">
    <location>
        <begin position="340"/>
        <end position="361"/>
    </location>
</feature>
<name>A0AAU9MYH1_9ASTR</name>
<evidence type="ECO:0000313" key="4">
    <source>
        <dbReference type="EMBL" id="CAH1431572.1"/>
    </source>
</evidence>
<accession>A0AAU9MYH1</accession>
<keyword evidence="5" id="KW-1185">Reference proteome</keyword>
<dbReference type="InterPro" id="IPR000157">
    <property type="entry name" value="TIR_dom"/>
</dbReference>
<reference evidence="4 5" key="1">
    <citation type="submission" date="2022-01" db="EMBL/GenBank/DDBJ databases">
        <authorList>
            <person name="Xiong W."/>
            <person name="Schranz E."/>
        </authorList>
    </citation>
    <scope>NUCLEOTIDE SEQUENCE [LARGE SCALE GENOMIC DNA]</scope>
</reference>
<feature type="region of interest" description="Disordered" evidence="2">
    <location>
        <begin position="308"/>
        <end position="361"/>
    </location>
</feature>
<sequence>MASSSSASPSAPALSSKWWKYGVFLSFRGEDTRNTFVGHLYSALEQEGIYTYKDDETLPRGESIRPSLMKAIEESQISVIVFSKNYCDSSWCLDELAYIMKCRDTRSQIVMPIFYDVDPSEVRKQKRKYAEAFAKHELENKTKVESWRKALVDASNISGWEPKHIANGDELKGIKQIVGEISHKLHLVTSSADENLIGMEARLQDVAQECVDEEREDVVDTNYEEVVDNVHNYGETDETGHIDDNGHPHFFKKDNEADCEMSDNVGAVEPVNGDTGENEDDEADVDTNLPNIFNEEQPWKLLMKGHNKTTCPQVKRPPKTNGRKLESVKQTQGSVNMERDGEDVEMGDVDREDVEMDDVGG</sequence>
<comment type="caution">
    <text evidence="4">The sequence shown here is derived from an EMBL/GenBank/DDBJ whole genome shotgun (WGS) entry which is preliminary data.</text>
</comment>
<evidence type="ECO:0000259" key="3">
    <source>
        <dbReference type="PROSITE" id="PS50104"/>
    </source>
</evidence>
<evidence type="ECO:0000256" key="1">
    <source>
        <dbReference type="ARBA" id="ARBA00023027"/>
    </source>
</evidence>
<feature type="domain" description="TIR" evidence="3">
    <location>
        <begin position="19"/>
        <end position="185"/>
    </location>
</feature>
<evidence type="ECO:0000313" key="5">
    <source>
        <dbReference type="Proteomes" id="UP001157418"/>
    </source>
</evidence>
<dbReference type="Gene3D" id="3.40.50.10140">
    <property type="entry name" value="Toll/interleukin-1 receptor homology (TIR) domain"/>
    <property type="match status" value="1"/>
</dbReference>
<dbReference type="PANTHER" id="PTHR32009">
    <property type="entry name" value="TMV RESISTANCE PROTEIN N-LIKE"/>
    <property type="match status" value="1"/>
</dbReference>
<organism evidence="4 5">
    <name type="scientific">Lactuca virosa</name>
    <dbReference type="NCBI Taxonomy" id="75947"/>
    <lineage>
        <taxon>Eukaryota</taxon>
        <taxon>Viridiplantae</taxon>
        <taxon>Streptophyta</taxon>
        <taxon>Embryophyta</taxon>
        <taxon>Tracheophyta</taxon>
        <taxon>Spermatophyta</taxon>
        <taxon>Magnoliopsida</taxon>
        <taxon>eudicotyledons</taxon>
        <taxon>Gunneridae</taxon>
        <taxon>Pentapetalae</taxon>
        <taxon>asterids</taxon>
        <taxon>campanulids</taxon>
        <taxon>Asterales</taxon>
        <taxon>Asteraceae</taxon>
        <taxon>Cichorioideae</taxon>
        <taxon>Cichorieae</taxon>
        <taxon>Lactucinae</taxon>
        <taxon>Lactuca</taxon>
    </lineage>
</organism>
<dbReference type="SMART" id="SM00255">
    <property type="entry name" value="TIR"/>
    <property type="match status" value="1"/>
</dbReference>
<dbReference type="Proteomes" id="UP001157418">
    <property type="component" value="Unassembled WGS sequence"/>
</dbReference>
<dbReference type="FunFam" id="3.40.50.10140:FF:000007">
    <property type="entry name" value="Disease resistance protein (TIR-NBS-LRR class)"/>
    <property type="match status" value="1"/>
</dbReference>
<dbReference type="Pfam" id="PF01582">
    <property type="entry name" value="TIR"/>
    <property type="match status" value="1"/>
</dbReference>
<dbReference type="SUPFAM" id="SSF52200">
    <property type="entry name" value="Toll/Interleukin receptor TIR domain"/>
    <property type="match status" value="1"/>
</dbReference>